<keyword evidence="2" id="KW-1185">Reference proteome</keyword>
<reference evidence="1 2" key="1">
    <citation type="journal article" date="2014" name="Int. J. Syst. Evol. Microbiol.">
        <title>Celeribacter indicus sp. nov., a polycyclic aromatic hydrocarbon-degrading bacterium from deep-sea sediment and reclassification of Huaishuia halophila as Celeribacter halophilus comb. nov.</title>
        <authorList>
            <person name="Lai Q."/>
            <person name="Cao J."/>
            <person name="Yuan J."/>
            <person name="Li F."/>
            <person name="Shao Z."/>
        </authorList>
    </citation>
    <scope>NUCLEOTIDE SEQUENCE [LARGE SCALE GENOMIC DNA]</scope>
    <source>
        <strain evidence="1">P73</strain>
    </source>
</reference>
<dbReference type="HOGENOM" id="CLU_2328636_0_0_5"/>
<dbReference type="KEGG" id="cid:P73_2994"/>
<dbReference type="InterPro" id="IPR004090">
    <property type="entry name" value="Chemotax_Me-accpt_rcpt"/>
</dbReference>
<dbReference type="EMBL" id="CP004393">
    <property type="protein sequence ID" value="AJE47709.1"/>
    <property type="molecule type" value="Genomic_DNA"/>
</dbReference>
<gene>
    <name evidence="1" type="ORF">P73_2994</name>
</gene>
<dbReference type="GO" id="GO:0016020">
    <property type="term" value="C:membrane"/>
    <property type="evidence" value="ECO:0007669"/>
    <property type="project" value="InterPro"/>
</dbReference>
<protein>
    <submittedName>
        <fullName evidence="1">Uncharacterized protein</fullName>
    </submittedName>
</protein>
<accession>A0A0B5DXJ6</accession>
<dbReference type="OrthoDB" id="7872351at2"/>
<name>A0A0B5DXJ6_9RHOB</name>
<organism evidence="1 2">
    <name type="scientific">Celeribacter indicus</name>
    <dbReference type="NCBI Taxonomy" id="1208324"/>
    <lineage>
        <taxon>Bacteria</taxon>
        <taxon>Pseudomonadati</taxon>
        <taxon>Pseudomonadota</taxon>
        <taxon>Alphaproteobacteria</taxon>
        <taxon>Rhodobacterales</taxon>
        <taxon>Roseobacteraceae</taxon>
        <taxon>Celeribacter</taxon>
    </lineage>
</organism>
<evidence type="ECO:0000313" key="2">
    <source>
        <dbReference type="Proteomes" id="UP000031521"/>
    </source>
</evidence>
<sequence length="98" mass="10829">MASDKDTDRDIVIADLTAALEAARAGEAGRVERLTERIRDRSYQLEPRQAAYMVRAACTEIERVLRMADEAQGVWTALSAIARVEDMFRRVGSASDAA</sequence>
<dbReference type="Proteomes" id="UP000031521">
    <property type="component" value="Chromosome"/>
</dbReference>
<dbReference type="SUPFAM" id="SSF58104">
    <property type="entry name" value="Methyl-accepting chemotaxis protein (MCP) signaling domain"/>
    <property type="match status" value="1"/>
</dbReference>
<dbReference type="AlphaFoldDB" id="A0A0B5DXJ6"/>
<dbReference type="PRINTS" id="PR00260">
    <property type="entry name" value="CHEMTRNSDUCR"/>
</dbReference>
<evidence type="ECO:0000313" key="1">
    <source>
        <dbReference type="EMBL" id="AJE47709.1"/>
    </source>
</evidence>
<proteinExistence type="predicted"/>
<dbReference type="GO" id="GO:0007165">
    <property type="term" value="P:signal transduction"/>
    <property type="evidence" value="ECO:0007669"/>
    <property type="project" value="InterPro"/>
</dbReference>
<dbReference type="RefSeq" id="WP_043870205.1">
    <property type="nucleotide sequence ID" value="NZ_CP004393.1"/>
</dbReference>
<dbReference type="GO" id="GO:0006935">
    <property type="term" value="P:chemotaxis"/>
    <property type="evidence" value="ECO:0007669"/>
    <property type="project" value="InterPro"/>
</dbReference>
<dbReference type="GO" id="GO:0004888">
    <property type="term" value="F:transmembrane signaling receptor activity"/>
    <property type="evidence" value="ECO:0007669"/>
    <property type="project" value="InterPro"/>
</dbReference>